<evidence type="ECO:0000313" key="4">
    <source>
        <dbReference type="Proteomes" id="UP001177120"/>
    </source>
</evidence>
<protein>
    <submittedName>
        <fullName evidence="3">DUF948 domain-containing protein</fullName>
    </submittedName>
</protein>
<evidence type="ECO:0000313" key="3">
    <source>
        <dbReference type="EMBL" id="MBN2908960.1"/>
    </source>
</evidence>
<keyword evidence="2" id="KW-0472">Membrane</keyword>
<dbReference type="InterPro" id="IPR009293">
    <property type="entry name" value="UPF0478"/>
</dbReference>
<feature type="coiled-coil region" evidence="1">
    <location>
        <begin position="25"/>
        <end position="59"/>
    </location>
</feature>
<keyword evidence="2" id="KW-0812">Transmembrane</keyword>
<evidence type="ECO:0000256" key="1">
    <source>
        <dbReference type="SAM" id="Coils"/>
    </source>
</evidence>
<reference evidence="3" key="1">
    <citation type="journal article" date="2024" name="Int. J. Syst. Evol. Microbiol.">
        <title>Polycladomyces zharkentensis sp. nov., a novel thermophilic cellulose- and starch-degrading member of the Bacillota from a geothermal aquifer in Kazakhstan.</title>
        <authorList>
            <person name="Mashzhan A."/>
            <person name="Kistaubayeva A."/>
            <person name="Javier-Lopez R."/>
            <person name="Bissenova U."/>
            <person name="Bissenbay A."/>
            <person name="Birkeland N.K."/>
        </authorList>
    </citation>
    <scope>NUCLEOTIDE SEQUENCE</scope>
    <source>
        <strain evidence="3">ZKZ2T</strain>
    </source>
</reference>
<dbReference type="RefSeq" id="WP_205493531.1">
    <property type="nucleotide sequence ID" value="NZ_JAFHAP010000005.1"/>
</dbReference>
<feature type="transmembrane region" description="Helical" evidence="2">
    <location>
        <begin position="6"/>
        <end position="26"/>
    </location>
</feature>
<dbReference type="PANTHER" id="PTHR40070">
    <property type="entry name" value="UPF0478 PROTEIN YTXG"/>
    <property type="match status" value="1"/>
</dbReference>
<keyword evidence="4" id="KW-1185">Reference proteome</keyword>
<name>A0ABS2WHN7_9BACL</name>
<proteinExistence type="predicted"/>
<keyword evidence="1" id="KW-0175">Coiled coil</keyword>
<keyword evidence="2" id="KW-1133">Transmembrane helix</keyword>
<organism evidence="3 4">
    <name type="scientific">Polycladomyces zharkentensis</name>
    <dbReference type="NCBI Taxonomy" id="2807616"/>
    <lineage>
        <taxon>Bacteria</taxon>
        <taxon>Bacillati</taxon>
        <taxon>Bacillota</taxon>
        <taxon>Bacilli</taxon>
        <taxon>Bacillales</taxon>
        <taxon>Thermoactinomycetaceae</taxon>
        <taxon>Polycladomyces</taxon>
    </lineage>
</organism>
<dbReference type="PANTHER" id="PTHR40070:SF1">
    <property type="entry name" value="UPF0478 PROTEIN YTXG"/>
    <property type="match status" value="1"/>
</dbReference>
<dbReference type="Proteomes" id="UP001177120">
    <property type="component" value="Unassembled WGS sequence"/>
</dbReference>
<dbReference type="EMBL" id="JAFHAP010000005">
    <property type="protein sequence ID" value="MBN2908960.1"/>
    <property type="molecule type" value="Genomic_DNA"/>
</dbReference>
<dbReference type="Pfam" id="PF06103">
    <property type="entry name" value="DUF948"/>
    <property type="match status" value="1"/>
</dbReference>
<evidence type="ECO:0000256" key="2">
    <source>
        <dbReference type="SAM" id="Phobius"/>
    </source>
</evidence>
<comment type="caution">
    <text evidence="3">The sequence shown here is derived from an EMBL/GenBank/DDBJ whole genome shotgun (WGS) entry which is preliminary data.</text>
</comment>
<accession>A0ABS2WHN7</accession>
<sequence length="129" mass="14590">MWIAISLMVIAVSFLVLVIFLVISLMKWNHAVESVEKAVQQVEEQLSETLRESRSTMQEVRMLVADVREKTGRIDPLLRSLHTAGTSLQELSTGLHQQVISVRRRLGGLLSVVGAVLEWFLQRQGPRDK</sequence>
<gene>
    <name evidence="3" type="ORF">JQC72_05405</name>
</gene>